<dbReference type="PANTHER" id="PTHR37860">
    <property type="entry name" value="AGAP008810-PA"/>
    <property type="match status" value="1"/>
</dbReference>
<feature type="domain" description="VWFD" evidence="1">
    <location>
        <begin position="1"/>
        <end position="72"/>
    </location>
</feature>
<sequence length="72" mass="8413">HFVTFDQRHFDFAGRCSYVLARDMVDDNFTVVLNFDKNSEPKSIVVLLKGLTVEVNNENKVRNYDIRDGRFS</sequence>
<evidence type="ECO:0000313" key="3">
    <source>
        <dbReference type="Proteomes" id="UP000030746"/>
    </source>
</evidence>
<dbReference type="AlphaFoldDB" id="V4CFD9"/>
<keyword evidence="3" id="KW-1185">Reference proteome</keyword>
<dbReference type="EMBL" id="KB200701">
    <property type="protein sequence ID" value="ESP00735.1"/>
    <property type="molecule type" value="Genomic_DNA"/>
</dbReference>
<organism evidence="2 3">
    <name type="scientific">Lottia gigantea</name>
    <name type="common">Giant owl limpet</name>
    <dbReference type="NCBI Taxonomy" id="225164"/>
    <lineage>
        <taxon>Eukaryota</taxon>
        <taxon>Metazoa</taxon>
        <taxon>Spiralia</taxon>
        <taxon>Lophotrochozoa</taxon>
        <taxon>Mollusca</taxon>
        <taxon>Gastropoda</taxon>
        <taxon>Patellogastropoda</taxon>
        <taxon>Lottioidea</taxon>
        <taxon>Lottiidae</taxon>
        <taxon>Lottia</taxon>
    </lineage>
</organism>
<name>V4CFD9_LOTGI</name>
<dbReference type="OrthoDB" id="6095501at2759"/>
<dbReference type="CTD" id="20230859"/>
<accession>V4CFD9</accession>
<dbReference type="PANTHER" id="PTHR37860:SF2">
    <property type="entry name" value="VITELLOGENIN DOMAIN-CONTAINING PROTEIN"/>
    <property type="match status" value="1"/>
</dbReference>
<dbReference type="Proteomes" id="UP000030746">
    <property type="component" value="Unassembled WGS sequence"/>
</dbReference>
<dbReference type="GeneID" id="20230859"/>
<feature type="non-terminal residue" evidence="2">
    <location>
        <position position="1"/>
    </location>
</feature>
<protein>
    <recommendedName>
        <fullName evidence="1">VWFD domain-containing protein</fullName>
    </recommendedName>
</protein>
<gene>
    <name evidence="2" type="ORF">LOTGIDRAFT_112525</name>
</gene>
<dbReference type="STRING" id="225164.V4CFD9"/>
<dbReference type="RefSeq" id="XP_009048854.1">
    <property type="nucleotide sequence ID" value="XM_009050606.1"/>
</dbReference>
<proteinExistence type="predicted"/>
<evidence type="ECO:0000259" key="1">
    <source>
        <dbReference type="PROSITE" id="PS51233"/>
    </source>
</evidence>
<dbReference type="Pfam" id="PF00094">
    <property type="entry name" value="VWD"/>
    <property type="match status" value="1"/>
</dbReference>
<dbReference type="KEGG" id="lgi:LOTGIDRAFT_112525"/>
<dbReference type="HOGENOM" id="CLU_2729559_0_0_1"/>
<reference evidence="2 3" key="1">
    <citation type="journal article" date="2013" name="Nature">
        <title>Insights into bilaterian evolution from three spiralian genomes.</title>
        <authorList>
            <person name="Simakov O."/>
            <person name="Marletaz F."/>
            <person name="Cho S.J."/>
            <person name="Edsinger-Gonzales E."/>
            <person name="Havlak P."/>
            <person name="Hellsten U."/>
            <person name="Kuo D.H."/>
            <person name="Larsson T."/>
            <person name="Lv J."/>
            <person name="Arendt D."/>
            <person name="Savage R."/>
            <person name="Osoegawa K."/>
            <person name="de Jong P."/>
            <person name="Grimwood J."/>
            <person name="Chapman J.A."/>
            <person name="Shapiro H."/>
            <person name="Aerts A."/>
            <person name="Otillar R.P."/>
            <person name="Terry A.Y."/>
            <person name="Boore J.L."/>
            <person name="Grigoriev I.V."/>
            <person name="Lindberg D.R."/>
            <person name="Seaver E.C."/>
            <person name="Weisblat D.A."/>
            <person name="Putnam N.H."/>
            <person name="Rokhsar D.S."/>
        </authorList>
    </citation>
    <scope>NUCLEOTIDE SEQUENCE [LARGE SCALE GENOMIC DNA]</scope>
</reference>
<evidence type="ECO:0000313" key="2">
    <source>
        <dbReference type="EMBL" id="ESP00735.1"/>
    </source>
</evidence>
<dbReference type="PROSITE" id="PS51233">
    <property type="entry name" value="VWFD"/>
    <property type="match status" value="1"/>
</dbReference>
<dbReference type="InterPro" id="IPR001846">
    <property type="entry name" value="VWF_type-D"/>
</dbReference>